<accession>A0A6L9MMT3</accession>
<dbReference type="Gene3D" id="3.30.70.270">
    <property type="match status" value="1"/>
</dbReference>
<name>A0A6L9MMT3_9HYPH</name>
<dbReference type="PANTHER" id="PTHR44757:SF10">
    <property type="entry name" value="MEMBRANE PROTEIN"/>
    <property type="match status" value="1"/>
</dbReference>
<evidence type="ECO:0000259" key="1">
    <source>
        <dbReference type="PROSITE" id="PS50113"/>
    </source>
</evidence>
<dbReference type="PROSITE" id="PS50883">
    <property type="entry name" value="EAL"/>
    <property type="match status" value="1"/>
</dbReference>
<dbReference type="CDD" id="cd01948">
    <property type="entry name" value="EAL"/>
    <property type="match status" value="1"/>
</dbReference>
<dbReference type="SUPFAM" id="SSF141868">
    <property type="entry name" value="EAL domain-like"/>
    <property type="match status" value="1"/>
</dbReference>
<feature type="domain" description="PAC" evidence="1">
    <location>
        <begin position="1"/>
        <end position="35"/>
    </location>
</feature>
<dbReference type="InterPro" id="IPR000160">
    <property type="entry name" value="GGDEF_dom"/>
</dbReference>
<evidence type="ECO:0000259" key="2">
    <source>
        <dbReference type="PROSITE" id="PS50883"/>
    </source>
</evidence>
<comment type="caution">
    <text evidence="4">The sequence shown here is derived from an EMBL/GenBank/DDBJ whole genome shotgun (WGS) entry which is preliminary data.</text>
</comment>
<dbReference type="GO" id="GO:0003824">
    <property type="term" value="F:catalytic activity"/>
    <property type="evidence" value="ECO:0007669"/>
    <property type="project" value="UniProtKB-ARBA"/>
</dbReference>
<feature type="domain" description="EAL" evidence="2">
    <location>
        <begin position="208"/>
        <end position="458"/>
    </location>
</feature>
<dbReference type="InterPro" id="IPR043128">
    <property type="entry name" value="Rev_trsase/Diguanyl_cyclase"/>
</dbReference>
<dbReference type="SMART" id="SM00267">
    <property type="entry name" value="GGDEF"/>
    <property type="match status" value="1"/>
</dbReference>
<dbReference type="SMART" id="SM00052">
    <property type="entry name" value="EAL"/>
    <property type="match status" value="1"/>
</dbReference>
<dbReference type="InterPro" id="IPR035919">
    <property type="entry name" value="EAL_sf"/>
</dbReference>
<dbReference type="FunFam" id="3.30.70.270:FF:000001">
    <property type="entry name" value="Diguanylate cyclase domain protein"/>
    <property type="match status" value="1"/>
</dbReference>
<dbReference type="Pfam" id="PF00563">
    <property type="entry name" value="EAL"/>
    <property type="match status" value="1"/>
</dbReference>
<dbReference type="SUPFAM" id="SSF55073">
    <property type="entry name" value="Nucleotide cyclase"/>
    <property type="match status" value="1"/>
</dbReference>
<dbReference type="PROSITE" id="PS50887">
    <property type="entry name" value="GGDEF"/>
    <property type="match status" value="1"/>
</dbReference>
<dbReference type="NCBIfam" id="TIGR00254">
    <property type="entry name" value="GGDEF"/>
    <property type="match status" value="1"/>
</dbReference>
<dbReference type="RefSeq" id="WP_163045864.1">
    <property type="nucleotide sequence ID" value="NZ_JAAAMJ010000024.1"/>
</dbReference>
<gene>
    <name evidence="4" type="ORF">GTW51_20250</name>
</gene>
<dbReference type="Pfam" id="PF00990">
    <property type="entry name" value="GGDEF"/>
    <property type="match status" value="1"/>
</dbReference>
<dbReference type="Gene3D" id="3.20.20.450">
    <property type="entry name" value="EAL domain"/>
    <property type="match status" value="1"/>
</dbReference>
<dbReference type="PANTHER" id="PTHR44757">
    <property type="entry name" value="DIGUANYLATE CYCLASE DGCP"/>
    <property type="match status" value="1"/>
</dbReference>
<dbReference type="Proteomes" id="UP000476332">
    <property type="component" value="Unassembled WGS sequence"/>
</dbReference>
<protein>
    <submittedName>
        <fullName evidence="4">EAL domain-containing protein</fullName>
    </submittedName>
</protein>
<evidence type="ECO:0000313" key="4">
    <source>
        <dbReference type="EMBL" id="NDV89012.1"/>
    </source>
</evidence>
<dbReference type="EMBL" id="JAAAMJ010000024">
    <property type="protein sequence ID" value="NDV89012.1"/>
    <property type="molecule type" value="Genomic_DNA"/>
</dbReference>
<keyword evidence="5" id="KW-1185">Reference proteome</keyword>
<dbReference type="AlphaFoldDB" id="A0A6L9MMT3"/>
<dbReference type="InterPro" id="IPR000700">
    <property type="entry name" value="PAS-assoc_C"/>
</dbReference>
<dbReference type="PROSITE" id="PS50113">
    <property type="entry name" value="PAC"/>
    <property type="match status" value="1"/>
</dbReference>
<feature type="domain" description="GGDEF" evidence="3">
    <location>
        <begin position="67"/>
        <end position="199"/>
    </location>
</feature>
<dbReference type="InterPro" id="IPR029787">
    <property type="entry name" value="Nucleotide_cyclase"/>
</dbReference>
<proteinExistence type="predicted"/>
<dbReference type="InterPro" id="IPR052155">
    <property type="entry name" value="Biofilm_reg_signaling"/>
</dbReference>
<dbReference type="CDD" id="cd01949">
    <property type="entry name" value="GGDEF"/>
    <property type="match status" value="1"/>
</dbReference>
<reference evidence="4 5" key="1">
    <citation type="submission" date="2020-01" db="EMBL/GenBank/DDBJ databases">
        <title>Genomes of bacteria type strains.</title>
        <authorList>
            <person name="Chen J."/>
            <person name="Zhu S."/>
            <person name="Chen J."/>
        </authorList>
    </citation>
    <scope>NUCLEOTIDE SEQUENCE [LARGE SCALE GENOMIC DNA]</scope>
    <source>
        <strain evidence="4 5">KCTC 52919</strain>
    </source>
</reference>
<sequence length="474" mass="51803">MTGQPHYDDSGVYAGYRGVGSDVTDAKLAEERINYLAHNDVLTGLANRARFNELLAAAVEDRHAASQTYAVHFIDLDHFKLVNDTKGHAIGDALLIEVAQRFQICIGQNDMLARLGGDEFGVLQFNADQDAASGLARRLIEALGPPIEVGGNQFTVGVSIGVAMAPTDGKTGEQLLRSADLALYRAKDDGRGGFRFFQEDMDRVAQERQAIESDLSKAAACQQLCLHFQPLVDAQTSETMGFEALLRWEHPRRGMVSPAVFVPIAEGTGQIRAIGRWVIEEACRAAAVWPDHLTVAVNLSPTQFVGSSIAEIVRDALVASGLEPSRLELEITESLFIKHPGAVLEKLQQLKALGVSIAMDDFGTGYSSLSYLWQFPFDKIKIDRSFVSAIERDQAARDIRQAITTLGSSLKMRITAEGVETEEQAAFLRTLMCNQFQGFLFAKPLAPIEMAAFLLNDRHQPVKDGKRALSIALA</sequence>
<dbReference type="InterPro" id="IPR001633">
    <property type="entry name" value="EAL_dom"/>
</dbReference>
<evidence type="ECO:0000259" key="3">
    <source>
        <dbReference type="PROSITE" id="PS50887"/>
    </source>
</evidence>
<evidence type="ECO:0000313" key="5">
    <source>
        <dbReference type="Proteomes" id="UP000476332"/>
    </source>
</evidence>
<organism evidence="4 5">
    <name type="scientific">Aurantimonas aggregata</name>
    <dbReference type="NCBI Taxonomy" id="2047720"/>
    <lineage>
        <taxon>Bacteria</taxon>
        <taxon>Pseudomonadati</taxon>
        <taxon>Pseudomonadota</taxon>
        <taxon>Alphaproteobacteria</taxon>
        <taxon>Hyphomicrobiales</taxon>
        <taxon>Aurantimonadaceae</taxon>
        <taxon>Aurantimonas</taxon>
    </lineage>
</organism>